<reference evidence="1 2" key="1">
    <citation type="journal article" date="2019" name="Nat. Med.">
        <title>A library of human gut bacterial isolates paired with longitudinal multiomics data enables mechanistic microbiome research.</title>
        <authorList>
            <person name="Poyet M."/>
            <person name="Groussin M."/>
            <person name="Gibbons S.M."/>
            <person name="Avila-Pacheco J."/>
            <person name="Jiang X."/>
            <person name="Kearney S.M."/>
            <person name="Perrotta A.R."/>
            <person name="Berdy B."/>
            <person name="Zhao S."/>
            <person name="Lieberman T.D."/>
            <person name="Swanson P.K."/>
            <person name="Smith M."/>
            <person name="Roesemann S."/>
            <person name="Alexander J.E."/>
            <person name="Rich S.A."/>
            <person name="Livny J."/>
            <person name="Vlamakis H."/>
            <person name="Clish C."/>
            <person name="Bullock K."/>
            <person name="Deik A."/>
            <person name="Scott J."/>
            <person name="Pierce K.A."/>
            <person name="Xavier R.J."/>
            <person name="Alm E.J."/>
        </authorList>
    </citation>
    <scope>NUCLEOTIDE SEQUENCE [LARGE SCALE GENOMIC DNA]</scope>
    <source>
        <strain evidence="1 2">BIOML-A11</strain>
    </source>
</reference>
<evidence type="ECO:0000313" key="2">
    <source>
        <dbReference type="Proteomes" id="UP000482671"/>
    </source>
</evidence>
<name>A0A9Q4WR63_9BACT</name>
<dbReference type="RefSeq" id="WP_155162332.1">
    <property type="nucleotide sequence ID" value="NZ_JADMOA010000041.1"/>
</dbReference>
<dbReference type="EMBL" id="WNDD01000004">
    <property type="protein sequence ID" value="MTV00946.1"/>
    <property type="molecule type" value="Genomic_DNA"/>
</dbReference>
<protein>
    <submittedName>
        <fullName evidence="1">Uncharacterized protein</fullName>
    </submittedName>
</protein>
<comment type="caution">
    <text evidence="1">The sequence shown here is derived from an EMBL/GenBank/DDBJ whole genome shotgun (WGS) entry which is preliminary data.</text>
</comment>
<organism evidence="1 2">
    <name type="scientific">Parabacteroides merdae</name>
    <dbReference type="NCBI Taxonomy" id="46503"/>
    <lineage>
        <taxon>Bacteria</taxon>
        <taxon>Pseudomonadati</taxon>
        <taxon>Bacteroidota</taxon>
        <taxon>Bacteroidia</taxon>
        <taxon>Bacteroidales</taxon>
        <taxon>Tannerellaceae</taxon>
        <taxon>Parabacteroides</taxon>
    </lineage>
</organism>
<sequence length="201" mass="23368">METIKKDGLVIEINRHKLQIEKIQQIVNDMLNEGFNFSSDELKDLRGDCNSLHKQAVDMARKDASRIKVLFFRNKDYEEAVKHLQCVINNNAGKLYTVLRSGALHPLDIDAYEVKEGTVTISSAWLSRKEEEFTIRPTPERIKAHELVQKLKKAIDELNDFVSGNPYFGKGFSYINDERRCLCRLTEEGEFYVEDENFEYI</sequence>
<dbReference type="AlphaFoldDB" id="A0A9Q4WR63"/>
<proteinExistence type="predicted"/>
<evidence type="ECO:0000313" key="1">
    <source>
        <dbReference type="EMBL" id="MTV00946.1"/>
    </source>
</evidence>
<dbReference type="Proteomes" id="UP000482671">
    <property type="component" value="Unassembled WGS sequence"/>
</dbReference>
<gene>
    <name evidence="1" type="ORF">GME02_04565</name>
</gene>
<accession>A0A9Q4WR63</accession>